<evidence type="ECO:0000259" key="12">
    <source>
        <dbReference type="Pfam" id="PF17946"/>
    </source>
</evidence>
<comment type="miscellaneous">
    <text evidence="10">In the RecBCD complex, RecB has a slow 3'-5' helicase, an exonuclease activity and loads RecA onto ssDNA, RecD has a fast 5'-3' helicase activity, while RecC stimulates the ATPase and processivity of the RecB helicase and contributes to recognition of the Chi site.</text>
</comment>
<evidence type="ECO:0000256" key="11">
    <source>
        <dbReference type="SAM" id="MobiDB-lite"/>
    </source>
</evidence>
<dbReference type="Gene3D" id="3.40.50.10930">
    <property type="match status" value="1"/>
</dbReference>
<accession>A0A919SS61</accession>
<keyword evidence="6 10" id="KW-0269">Exonuclease</keyword>
<dbReference type="PANTHER" id="PTHR30591:SF1">
    <property type="entry name" value="RECBCD ENZYME SUBUNIT RECC"/>
    <property type="match status" value="1"/>
</dbReference>
<evidence type="ECO:0000256" key="6">
    <source>
        <dbReference type="ARBA" id="ARBA00022839"/>
    </source>
</evidence>
<dbReference type="AlphaFoldDB" id="A0A919SS61"/>
<feature type="region of interest" description="Disordered" evidence="11">
    <location>
        <begin position="52"/>
        <end position="90"/>
    </location>
</feature>
<dbReference type="InterPro" id="IPR041500">
    <property type="entry name" value="RecC_C"/>
</dbReference>
<dbReference type="SUPFAM" id="SSF52980">
    <property type="entry name" value="Restriction endonuclease-like"/>
    <property type="match status" value="1"/>
</dbReference>
<comment type="function">
    <text evidence="10">A helicase/nuclease that prepares dsDNA breaks (DSB) for recombinational DNA repair. Binds to DSBs and unwinds DNA via a highly rapid and processive ATP-dependent bidirectional helicase activity. Unwinds dsDNA until it encounters a Chi (crossover hotspot instigator) sequence from the 3' direction. Cuts ssDNA a few nucleotides 3' to the Chi site. The properties and activities of the enzyme are changed at Chi. The Chi-altered holoenzyme produces a long 3'-ssDNA overhang and facilitates RecA-binding to the ssDNA for homologous DNA recombination and repair. Holoenzyme degrades any linearized DNA that is unable to undergo homologous recombination. In the holoenzyme this subunit recognizes the wild-type Chi sequence, and when added to isolated RecB increases its ATP-dependent helicase processivity.</text>
</comment>
<keyword evidence="5 10" id="KW-0347">Helicase</keyword>
<evidence type="ECO:0000256" key="2">
    <source>
        <dbReference type="ARBA" id="ARBA00022741"/>
    </source>
</evidence>
<comment type="similarity">
    <text evidence="10">Belongs to the RecC family.</text>
</comment>
<reference evidence="13" key="1">
    <citation type="submission" date="2021-03" db="EMBL/GenBank/DDBJ databases">
        <title>Whole genome shotgun sequence of Actinoplanes consettensis NBRC 14913.</title>
        <authorList>
            <person name="Komaki H."/>
            <person name="Tamura T."/>
        </authorList>
    </citation>
    <scope>NUCLEOTIDE SEQUENCE</scope>
    <source>
        <strain evidence="13">NBRC 14913</strain>
    </source>
</reference>
<feature type="compositionally biased region" description="Low complexity" evidence="11">
    <location>
        <begin position="77"/>
        <end position="90"/>
    </location>
</feature>
<dbReference type="Pfam" id="PF04257">
    <property type="entry name" value="Exonuc_V_gamma"/>
    <property type="match status" value="1"/>
</dbReference>
<dbReference type="HAMAP" id="MF_01486">
    <property type="entry name" value="RecC"/>
    <property type="match status" value="1"/>
</dbReference>
<comment type="subunit">
    <text evidence="10">Heterotrimer of RecB, RecC and RecD. All subunits contribute to DNA-binding.</text>
</comment>
<dbReference type="PANTHER" id="PTHR30591">
    <property type="entry name" value="RECBCD ENZYME SUBUNIT RECC"/>
    <property type="match status" value="1"/>
</dbReference>
<dbReference type="NCBIfam" id="TIGR01450">
    <property type="entry name" value="recC"/>
    <property type="match status" value="1"/>
</dbReference>
<dbReference type="EMBL" id="BOQP01000030">
    <property type="protein sequence ID" value="GIM77542.1"/>
    <property type="molecule type" value="Genomic_DNA"/>
</dbReference>
<feature type="region of interest" description="Disordered" evidence="11">
    <location>
        <begin position="327"/>
        <end position="383"/>
    </location>
</feature>
<evidence type="ECO:0000313" key="14">
    <source>
        <dbReference type="Proteomes" id="UP000680865"/>
    </source>
</evidence>
<dbReference type="GO" id="GO:0003678">
    <property type="term" value="F:DNA helicase activity"/>
    <property type="evidence" value="ECO:0007669"/>
    <property type="project" value="UniProtKB-UniRule"/>
</dbReference>
<dbReference type="PIRSF" id="PIRSF000980">
    <property type="entry name" value="RecC"/>
    <property type="match status" value="1"/>
</dbReference>
<protein>
    <recommendedName>
        <fullName evidence="10">RecBCD enzyme subunit RecC</fullName>
    </recommendedName>
    <alternativeName>
        <fullName evidence="10">Exonuclease V subunit RecC</fullName>
        <shortName evidence="10">ExoV subunit RecC</shortName>
    </alternativeName>
    <alternativeName>
        <fullName evidence="10">Helicase/nuclease RecBCD subunit RecC</fullName>
    </alternativeName>
</protein>
<evidence type="ECO:0000256" key="10">
    <source>
        <dbReference type="HAMAP-Rule" id="MF_01486"/>
    </source>
</evidence>
<dbReference type="GO" id="GO:0009338">
    <property type="term" value="C:exodeoxyribonuclease V complex"/>
    <property type="evidence" value="ECO:0007669"/>
    <property type="project" value="InterPro"/>
</dbReference>
<evidence type="ECO:0000256" key="7">
    <source>
        <dbReference type="ARBA" id="ARBA00022840"/>
    </source>
</evidence>
<dbReference type="GO" id="GO:0003677">
    <property type="term" value="F:DNA binding"/>
    <property type="evidence" value="ECO:0007669"/>
    <property type="project" value="UniProtKB-UniRule"/>
</dbReference>
<keyword evidence="14" id="KW-1185">Reference proteome</keyword>
<dbReference type="Gene3D" id="3.40.50.300">
    <property type="entry name" value="P-loop containing nucleotide triphosphate hydrolases"/>
    <property type="match status" value="2"/>
</dbReference>
<keyword evidence="4 10" id="KW-0378">Hydrolase</keyword>
<dbReference type="GO" id="GO:0008854">
    <property type="term" value="F:exodeoxyribonuclease V activity"/>
    <property type="evidence" value="ECO:0007669"/>
    <property type="project" value="InterPro"/>
</dbReference>
<feature type="domain" description="RecC C-terminal" evidence="12">
    <location>
        <begin position="820"/>
        <end position="1045"/>
    </location>
</feature>
<dbReference type="GO" id="GO:0000724">
    <property type="term" value="P:double-strand break repair via homologous recombination"/>
    <property type="evidence" value="ECO:0007669"/>
    <property type="project" value="UniProtKB-UniRule"/>
</dbReference>
<keyword evidence="8 10" id="KW-0238">DNA-binding</keyword>
<dbReference type="GO" id="GO:0005524">
    <property type="term" value="F:ATP binding"/>
    <property type="evidence" value="ECO:0007669"/>
    <property type="project" value="UniProtKB-UniRule"/>
</dbReference>
<dbReference type="Proteomes" id="UP000680865">
    <property type="component" value="Unassembled WGS sequence"/>
</dbReference>
<evidence type="ECO:0000313" key="13">
    <source>
        <dbReference type="EMBL" id="GIM77542.1"/>
    </source>
</evidence>
<keyword evidence="9 10" id="KW-0234">DNA repair</keyword>
<dbReference type="Pfam" id="PF17946">
    <property type="entry name" value="RecC_C"/>
    <property type="match status" value="1"/>
</dbReference>
<evidence type="ECO:0000256" key="9">
    <source>
        <dbReference type="ARBA" id="ARBA00023204"/>
    </source>
</evidence>
<keyword evidence="2 10" id="KW-0547">Nucleotide-binding</keyword>
<keyword evidence="3 10" id="KW-0227">DNA damage</keyword>
<dbReference type="RefSeq" id="WP_213000190.1">
    <property type="nucleotide sequence ID" value="NZ_BAAATW010000016.1"/>
</dbReference>
<dbReference type="InterPro" id="IPR011335">
    <property type="entry name" value="Restrct_endonuc-II-like"/>
</dbReference>
<dbReference type="InterPro" id="IPR013986">
    <property type="entry name" value="DExx_box_DNA_helicase_dom_sf"/>
</dbReference>
<dbReference type="InterPro" id="IPR006697">
    <property type="entry name" value="RecC"/>
</dbReference>
<evidence type="ECO:0000256" key="8">
    <source>
        <dbReference type="ARBA" id="ARBA00023125"/>
    </source>
</evidence>
<organism evidence="13 14">
    <name type="scientific">Winogradskya consettensis</name>
    <dbReference type="NCBI Taxonomy" id="113560"/>
    <lineage>
        <taxon>Bacteria</taxon>
        <taxon>Bacillati</taxon>
        <taxon>Actinomycetota</taxon>
        <taxon>Actinomycetes</taxon>
        <taxon>Micromonosporales</taxon>
        <taxon>Micromonosporaceae</taxon>
        <taxon>Winogradskya</taxon>
    </lineage>
</organism>
<feature type="compositionally biased region" description="Pro residues" evidence="11">
    <location>
        <begin position="59"/>
        <end position="76"/>
    </location>
</feature>
<dbReference type="SUPFAM" id="SSF52540">
    <property type="entry name" value="P-loop containing nucleoside triphosphate hydrolases"/>
    <property type="match status" value="2"/>
</dbReference>
<keyword evidence="1 10" id="KW-0540">Nuclease</keyword>
<evidence type="ECO:0000256" key="1">
    <source>
        <dbReference type="ARBA" id="ARBA00022722"/>
    </source>
</evidence>
<keyword evidence="7 10" id="KW-0067">ATP-binding</keyword>
<dbReference type="Gene3D" id="1.10.10.990">
    <property type="match status" value="1"/>
</dbReference>
<dbReference type="Gene3D" id="1.10.10.160">
    <property type="match status" value="1"/>
</dbReference>
<evidence type="ECO:0000256" key="4">
    <source>
        <dbReference type="ARBA" id="ARBA00022801"/>
    </source>
</evidence>
<evidence type="ECO:0000256" key="3">
    <source>
        <dbReference type="ARBA" id="ARBA00022763"/>
    </source>
</evidence>
<dbReference type="InterPro" id="IPR027417">
    <property type="entry name" value="P-loop_NTPase"/>
</dbReference>
<sequence>MLRLHRAERADHLAEALAALLRTPLPDPFAPEIISVPSRGVERWLAQRLSHHLGTTPPNATPPNATPPGASPPRADPPGAGSATGPAAGPATVGHGDGICANVQFLSVSALIDSITDPGGPAALGAAPDPWHPDRLVWHVLDAIDRSVQQPWCSTLAAYLATDGRRYATARHLAALFDSYNLHRPDMVTAWTAGDDVDGIGRTLPEDLRWQAALWRDLRARLHTPGPAERLTDLCETLRHDPQAASMPPRLSVFGLTRLPSAHAALLTALAEHHDVHLWLPHPSPVLWDRLRAYSKPRTRLDDPTKDLPRNPLLASLGRDARELQLSLTTPSPPHDTHHPGPAYPDTTLGRLQHAIANDLPPEQSPAPQGPATQGPADSSVQVHACHGPDRQVEVLREVILGLLSRSPGLEPRDILVMCPDIETFAPLISASFGLGEQATHPAHRLRVRLADRALRQVNPLFAVVGRLLELAGSRVTAAQVLDFASLPPVRREFRLDDDDLDRMRDLVVESGVRWGFDAGHRARFQLDVRPNTWAAGLDRILLGVAMSEEELTWLGTALPLDDVDSSDVDLAGRLAELVDRLETVLTAMISERPLNEWREVLAGAVDSLTDVPDADAWQSSQVRAELFALTENAQNPSLGLGDISSLLSERLRGRPTRANFRTGDLTMCTMVPMRSVPHRVVCVLGLDDGAFPRQAGVDGDDVLARDPCVGERDPRGEDRQLLLDAVMAATGTLVMLYSGADERTNAPRPPCVPLDELLDVLGPDVVTHHPLQPFDQRNFTGDPFSFDPTALAGALAAAGERRAPTPFLTGPLPPNGPSETVALDDLRAFLDHPVRAFLRRNLGLGFSTGEDEPDDALPVELDALSKWAVGDRMLRALLDGADLERCVQAEWRRGAVPPGPLGKRLLDEIAADVRPLSEAARAHLTGTPEALDVELPLPGGRRLTGTVANVHDDTVVTITYAKLGPKYRIRAWLNLLALSATRPGIPWRAVTIGRGMRGGASRSTLGPIDADKALRTLTTLIAWAEQGEPALMATRTSHAYAQSRLAGRPPEVAVNKAWDAWTRFGGGGESDDPAHTLVWGPGAPLDRLTATASSGPEPTLFGGLALQLWRPLHDAEVLDVP</sequence>
<evidence type="ECO:0000256" key="5">
    <source>
        <dbReference type="ARBA" id="ARBA00022806"/>
    </source>
</evidence>
<name>A0A919SS61_9ACTN</name>
<gene>
    <name evidence="10 13" type="primary">recC</name>
    <name evidence="13" type="ORF">Aco04nite_55950</name>
</gene>
<comment type="caution">
    <text evidence="13">The sequence shown here is derived from an EMBL/GenBank/DDBJ whole genome shotgun (WGS) entry which is preliminary data.</text>
</comment>
<proteinExistence type="inferred from homology"/>